<accession>A0A382VU70</accession>
<dbReference type="EMBL" id="UINC01154229">
    <property type="protein sequence ID" value="SVD49398.1"/>
    <property type="molecule type" value="Genomic_DNA"/>
</dbReference>
<organism evidence="1">
    <name type="scientific">marine metagenome</name>
    <dbReference type="NCBI Taxonomy" id="408172"/>
    <lineage>
        <taxon>unclassified sequences</taxon>
        <taxon>metagenomes</taxon>
        <taxon>ecological metagenomes</taxon>
    </lineage>
</organism>
<feature type="non-terminal residue" evidence="1">
    <location>
        <position position="45"/>
    </location>
</feature>
<proteinExistence type="predicted"/>
<sequence>MHRVRGLSVFLAWLTVACSAVQLFDRSSVDTELFGTMPDGRRVEI</sequence>
<name>A0A382VU70_9ZZZZ</name>
<gene>
    <name evidence="1" type="ORF">METZ01_LOCUS402252</name>
</gene>
<protein>
    <submittedName>
        <fullName evidence="1">Uncharacterized protein</fullName>
    </submittedName>
</protein>
<reference evidence="1" key="1">
    <citation type="submission" date="2018-05" db="EMBL/GenBank/DDBJ databases">
        <authorList>
            <person name="Lanie J.A."/>
            <person name="Ng W.-L."/>
            <person name="Kazmierczak K.M."/>
            <person name="Andrzejewski T.M."/>
            <person name="Davidsen T.M."/>
            <person name="Wayne K.J."/>
            <person name="Tettelin H."/>
            <person name="Glass J.I."/>
            <person name="Rusch D."/>
            <person name="Podicherti R."/>
            <person name="Tsui H.-C.T."/>
            <person name="Winkler M.E."/>
        </authorList>
    </citation>
    <scope>NUCLEOTIDE SEQUENCE</scope>
</reference>
<dbReference type="AlphaFoldDB" id="A0A382VU70"/>
<dbReference type="PROSITE" id="PS51257">
    <property type="entry name" value="PROKAR_LIPOPROTEIN"/>
    <property type="match status" value="1"/>
</dbReference>
<evidence type="ECO:0000313" key="1">
    <source>
        <dbReference type="EMBL" id="SVD49398.1"/>
    </source>
</evidence>